<dbReference type="SUPFAM" id="SSF53448">
    <property type="entry name" value="Nucleotide-diphospho-sugar transferases"/>
    <property type="match status" value="1"/>
</dbReference>
<name>A0ABZ2E8G4_9BACT</name>
<organism evidence="3 4">
    <name type="scientific">Campylobacter vicugnae</name>
    <dbReference type="NCBI Taxonomy" id="1660076"/>
    <lineage>
        <taxon>Bacteria</taxon>
        <taxon>Pseudomonadati</taxon>
        <taxon>Campylobacterota</taxon>
        <taxon>Epsilonproteobacteria</taxon>
        <taxon>Campylobacterales</taxon>
        <taxon>Campylobacteraceae</taxon>
        <taxon>Campylobacter</taxon>
    </lineage>
</organism>
<protein>
    <submittedName>
        <fullName evidence="3">Nucleotidyltransferase family protein</fullName>
    </submittedName>
</protein>
<dbReference type="InterPro" id="IPR046342">
    <property type="entry name" value="CBS_dom_sf"/>
</dbReference>
<dbReference type="Proteomes" id="UP001318120">
    <property type="component" value="Chromosome"/>
</dbReference>
<sequence length="362" mass="40718">MSSRLSWGGVERYEGYNMDINSIKISPTSTIKEALKIIDNGALQMALVVDDNGVLLGTISDGDIRRGLLNSMELSYSIEPLYYRTPIISNSPTIPASIIAKAKAKNIRYIPIVDQNGVAIAIKNIYEPNTPKPNKVILMAGGLGMRLRPLTSKIPKPMLHVGPKPILQTIIESFTAYGYINFTICVNYKSEIICDYFGDGDKFGVNISYIQESKPLGTAGALSLIDKIEDEFFVMNADLLTNADFSKLHHYHKINKSIATMCVREYEMQVPYGVVNLDDNTIKSITEKPRHKFHVSAGIYMLNPQILDLIPKNEYLDMPDLFNTLATNQQNPKAYPISEKWLDIGRIEEYNMANEIYNEFFL</sequence>
<evidence type="ECO:0000259" key="2">
    <source>
        <dbReference type="PROSITE" id="PS51371"/>
    </source>
</evidence>
<accession>A0ABZ2E8G4</accession>
<proteinExistence type="predicted"/>
<gene>
    <name evidence="3" type="ORF">CVIC9261_01575</name>
</gene>
<dbReference type="CDD" id="cd06426">
    <property type="entry name" value="NTP_transferase_like_2"/>
    <property type="match status" value="1"/>
</dbReference>
<dbReference type="InterPro" id="IPR029044">
    <property type="entry name" value="Nucleotide-diphossugar_trans"/>
</dbReference>
<keyword evidence="1" id="KW-0129">CBS domain</keyword>
<dbReference type="RefSeq" id="WP_337194513.1">
    <property type="nucleotide sequence ID" value="NZ_CP144916.1"/>
</dbReference>
<dbReference type="InterPro" id="IPR000644">
    <property type="entry name" value="CBS_dom"/>
</dbReference>
<dbReference type="SUPFAM" id="SSF54631">
    <property type="entry name" value="CBS-domain pair"/>
    <property type="match status" value="1"/>
</dbReference>
<dbReference type="PANTHER" id="PTHR22572">
    <property type="entry name" value="SUGAR-1-PHOSPHATE GUANYL TRANSFERASE"/>
    <property type="match status" value="1"/>
</dbReference>
<dbReference type="InterPro" id="IPR005835">
    <property type="entry name" value="NTP_transferase_dom"/>
</dbReference>
<keyword evidence="4" id="KW-1185">Reference proteome</keyword>
<dbReference type="PROSITE" id="PS51371">
    <property type="entry name" value="CBS"/>
    <property type="match status" value="1"/>
</dbReference>
<evidence type="ECO:0000313" key="3">
    <source>
        <dbReference type="EMBL" id="WWC42047.1"/>
    </source>
</evidence>
<dbReference type="SMART" id="SM00116">
    <property type="entry name" value="CBS"/>
    <property type="match status" value="1"/>
</dbReference>
<evidence type="ECO:0000256" key="1">
    <source>
        <dbReference type="PROSITE-ProRule" id="PRU00703"/>
    </source>
</evidence>
<dbReference type="Pfam" id="PF00483">
    <property type="entry name" value="NTP_transferase"/>
    <property type="match status" value="1"/>
</dbReference>
<dbReference type="GeneID" id="93112759"/>
<evidence type="ECO:0000313" key="4">
    <source>
        <dbReference type="Proteomes" id="UP001318120"/>
    </source>
</evidence>
<dbReference type="Gene3D" id="3.90.550.10">
    <property type="entry name" value="Spore Coat Polysaccharide Biosynthesis Protein SpsA, Chain A"/>
    <property type="match status" value="1"/>
</dbReference>
<reference evidence="3 4" key="1">
    <citation type="journal article" date="2017" name="Genome Biol. Evol.">
        <title>Comparative Genomic Analysis Identifies a Campylobacter Clade Deficient in Selenium Metabolism.</title>
        <authorList>
            <person name="Miller W.G."/>
            <person name="Yee E."/>
            <person name="Lopes B.S."/>
            <person name="Chapman M.H."/>
            <person name="Huynh S."/>
            <person name="Bono J.L."/>
            <person name="Parker C.T."/>
            <person name="Strachan N.J.C."/>
            <person name="Forbes K.J."/>
        </authorList>
    </citation>
    <scope>NUCLEOTIDE SEQUENCE [LARGE SCALE GENOMIC DNA]</scope>
    <source>
        <strain evidence="3 4">RM9261</strain>
    </source>
</reference>
<dbReference type="Pfam" id="PF00571">
    <property type="entry name" value="CBS"/>
    <property type="match status" value="1"/>
</dbReference>
<feature type="domain" description="CBS" evidence="2">
    <location>
        <begin position="18"/>
        <end position="74"/>
    </location>
</feature>
<dbReference type="EMBL" id="CP144916">
    <property type="protein sequence ID" value="WWC42047.1"/>
    <property type="molecule type" value="Genomic_DNA"/>
</dbReference>
<dbReference type="Gene3D" id="3.10.580.10">
    <property type="entry name" value="CBS-domain"/>
    <property type="match status" value="1"/>
</dbReference>
<dbReference type="InterPro" id="IPR050486">
    <property type="entry name" value="Mannose-1P_guanyltransferase"/>
</dbReference>